<dbReference type="EMBL" id="DVOG01000120">
    <property type="protein sequence ID" value="HIV04403.1"/>
    <property type="molecule type" value="Genomic_DNA"/>
</dbReference>
<sequence length="132" mass="14891">MTDFDALKKRLEKSAFRSRFRLDEKDRAFIARKGWAEIDAQARKIVRERLAPAFPKNDGRQTPMRGHVVFIAQHATGTCCRGCLRKWHGIPPGRALTPQEIERVAGVISAWLRNRAGDLSAFPPPDPTLPGF</sequence>
<dbReference type="AlphaFoldDB" id="A0A9D1T128"/>
<proteinExistence type="predicted"/>
<organism evidence="1 2">
    <name type="scientific">Candidatus Spyradosoma merdigallinarum</name>
    <dbReference type="NCBI Taxonomy" id="2840950"/>
    <lineage>
        <taxon>Bacteria</taxon>
        <taxon>Pseudomonadati</taxon>
        <taxon>Verrucomicrobiota</taxon>
        <taxon>Opitutia</taxon>
        <taxon>Opitutia incertae sedis</taxon>
        <taxon>Candidatus Spyradosoma</taxon>
    </lineage>
</organism>
<reference evidence="1" key="2">
    <citation type="journal article" date="2021" name="PeerJ">
        <title>Extensive microbial diversity within the chicken gut microbiome revealed by metagenomics and culture.</title>
        <authorList>
            <person name="Gilroy R."/>
            <person name="Ravi A."/>
            <person name="Getino M."/>
            <person name="Pursley I."/>
            <person name="Horton D.L."/>
            <person name="Alikhan N.F."/>
            <person name="Baker D."/>
            <person name="Gharbi K."/>
            <person name="Hall N."/>
            <person name="Watson M."/>
            <person name="Adriaenssens E.M."/>
            <person name="Foster-Nyarko E."/>
            <person name="Jarju S."/>
            <person name="Secka A."/>
            <person name="Antonio M."/>
            <person name="Oren A."/>
            <person name="Chaudhuri R.R."/>
            <person name="La Ragione R."/>
            <person name="Hildebrand F."/>
            <person name="Pallen M.J."/>
        </authorList>
    </citation>
    <scope>NUCLEOTIDE SEQUENCE</scope>
    <source>
        <strain evidence="1">10669</strain>
    </source>
</reference>
<dbReference type="Proteomes" id="UP000886812">
    <property type="component" value="Unassembled WGS sequence"/>
</dbReference>
<gene>
    <name evidence="1" type="ORF">IAC75_04545</name>
</gene>
<dbReference type="InterPro" id="IPR020378">
    <property type="entry name" value="DUF4186"/>
</dbReference>
<protein>
    <submittedName>
        <fullName evidence="1">DUF4186 domain-containing protein</fullName>
    </submittedName>
</protein>
<reference evidence="1" key="1">
    <citation type="submission" date="2020-10" db="EMBL/GenBank/DDBJ databases">
        <authorList>
            <person name="Gilroy R."/>
        </authorList>
    </citation>
    <scope>NUCLEOTIDE SEQUENCE</scope>
    <source>
        <strain evidence="1">10669</strain>
    </source>
</reference>
<comment type="caution">
    <text evidence="1">The sequence shown here is derived from an EMBL/GenBank/DDBJ whole genome shotgun (WGS) entry which is preliminary data.</text>
</comment>
<accession>A0A9D1T128</accession>
<evidence type="ECO:0000313" key="1">
    <source>
        <dbReference type="EMBL" id="HIV04403.1"/>
    </source>
</evidence>
<dbReference type="Pfam" id="PF13811">
    <property type="entry name" value="DUF4186"/>
    <property type="match status" value="1"/>
</dbReference>
<evidence type="ECO:0000313" key="2">
    <source>
        <dbReference type="Proteomes" id="UP000886812"/>
    </source>
</evidence>
<name>A0A9D1T128_9BACT</name>